<dbReference type="GO" id="GO:0001733">
    <property type="term" value="F:galactosylceramide sulfotransferase activity"/>
    <property type="evidence" value="ECO:0007669"/>
    <property type="project" value="InterPro"/>
</dbReference>
<dbReference type="Proteomes" id="UP000271974">
    <property type="component" value="Unassembled WGS sequence"/>
</dbReference>
<keyword evidence="3" id="KW-0808">Transferase</keyword>
<evidence type="ECO:0000313" key="11">
    <source>
        <dbReference type="Proteomes" id="UP000271974"/>
    </source>
</evidence>
<keyword evidence="9" id="KW-0325">Glycoprotein</keyword>
<sequence>ETRQVVFAKVHKAASSTVQNILLRFAMARNLSVLLPRNGPVLSQTSSKIERSRIVPHIQGKQLYDILCSHVLYEAKEIDKYFPKNAFRVAIFREPIKQVLSALMYHTSCGHRYLTDRYRRHKLDPINAFFKHSKDFNNGIKCPNPETFLINRMSYDLGINISEIDESKANRTTIDTFVKDTEHTFNLVLISDFFDESMVLLGRTLKWSMKDIIYIKVNAMHF</sequence>
<evidence type="ECO:0000256" key="8">
    <source>
        <dbReference type="ARBA" id="ARBA00023136"/>
    </source>
</evidence>
<organism evidence="10 11">
    <name type="scientific">Elysia chlorotica</name>
    <name type="common">Eastern emerald elysia</name>
    <name type="synonym">Sea slug</name>
    <dbReference type="NCBI Taxonomy" id="188477"/>
    <lineage>
        <taxon>Eukaryota</taxon>
        <taxon>Metazoa</taxon>
        <taxon>Spiralia</taxon>
        <taxon>Lophotrochozoa</taxon>
        <taxon>Mollusca</taxon>
        <taxon>Gastropoda</taxon>
        <taxon>Heterobranchia</taxon>
        <taxon>Euthyneura</taxon>
        <taxon>Panpulmonata</taxon>
        <taxon>Sacoglossa</taxon>
        <taxon>Placobranchoidea</taxon>
        <taxon>Plakobranchidae</taxon>
        <taxon>Elysia</taxon>
    </lineage>
</organism>
<dbReference type="InterPro" id="IPR009729">
    <property type="entry name" value="Gal-3-0_sulfotransfrase"/>
</dbReference>
<keyword evidence="5" id="KW-0735">Signal-anchor</keyword>
<dbReference type="GO" id="GO:0000139">
    <property type="term" value="C:Golgi membrane"/>
    <property type="evidence" value="ECO:0007669"/>
    <property type="project" value="UniProtKB-SubCell"/>
</dbReference>
<evidence type="ECO:0000313" key="10">
    <source>
        <dbReference type="EMBL" id="RUS83494.1"/>
    </source>
</evidence>
<keyword evidence="4" id="KW-0812">Transmembrane</keyword>
<dbReference type="PANTHER" id="PTHR14647:SF87">
    <property type="entry name" value="PUTATIVE-RELATED"/>
    <property type="match status" value="1"/>
</dbReference>
<evidence type="ECO:0000256" key="9">
    <source>
        <dbReference type="ARBA" id="ARBA00023180"/>
    </source>
</evidence>
<comment type="similarity">
    <text evidence="2">Belongs to the galactose-3-O-sulfotransferase family.</text>
</comment>
<keyword evidence="8" id="KW-0472">Membrane</keyword>
<evidence type="ECO:0000256" key="3">
    <source>
        <dbReference type="ARBA" id="ARBA00022679"/>
    </source>
</evidence>
<protein>
    <recommendedName>
        <fullName evidence="12">Carbohydrate sulfotransferase</fullName>
    </recommendedName>
</protein>
<evidence type="ECO:0000256" key="4">
    <source>
        <dbReference type="ARBA" id="ARBA00022692"/>
    </source>
</evidence>
<gene>
    <name evidence="10" type="ORF">EGW08_008744</name>
</gene>
<keyword evidence="6" id="KW-1133">Transmembrane helix</keyword>
<dbReference type="PANTHER" id="PTHR14647">
    <property type="entry name" value="GALACTOSE-3-O-SULFOTRANSFERASE"/>
    <property type="match status" value="1"/>
</dbReference>
<proteinExistence type="inferred from homology"/>
<name>A0A3S1C5G7_ELYCH</name>
<dbReference type="OrthoDB" id="514299at2759"/>
<comment type="subcellular location">
    <subcellularLocation>
        <location evidence="1">Golgi apparatus membrane</location>
        <topology evidence="1">Single-pass type II membrane protein</topology>
    </subcellularLocation>
</comment>
<evidence type="ECO:0008006" key="12">
    <source>
        <dbReference type="Google" id="ProtNLM"/>
    </source>
</evidence>
<accession>A0A3S1C5G7</accession>
<evidence type="ECO:0000256" key="6">
    <source>
        <dbReference type="ARBA" id="ARBA00022989"/>
    </source>
</evidence>
<dbReference type="InterPro" id="IPR027417">
    <property type="entry name" value="P-loop_NTPase"/>
</dbReference>
<keyword evidence="11" id="KW-1185">Reference proteome</keyword>
<dbReference type="EMBL" id="RQTK01000241">
    <property type="protein sequence ID" value="RUS83494.1"/>
    <property type="molecule type" value="Genomic_DNA"/>
</dbReference>
<evidence type="ECO:0000256" key="2">
    <source>
        <dbReference type="ARBA" id="ARBA00008124"/>
    </source>
</evidence>
<dbReference type="GO" id="GO:0009247">
    <property type="term" value="P:glycolipid biosynthetic process"/>
    <property type="evidence" value="ECO:0007669"/>
    <property type="project" value="InterPro"/>
</dbReference>
<evidence type="ECO:0000256" key="5">
    <source>
        <dbReference type="ARBA" id="ARBA00022968"/>
    </source>
</evidence>
<feature type="non-terminal residue" evidence="10">
    <location>
        <position position="1"/>
    </location>
</feature>
<dbReference type="AlphaFoldDB" id="A0A3S1C5G7"/>
<feature type="non-terminal residue" evidence="10">
    <location>
        <position position="222"/>
    </location>
</feature>
<reference evidence="10 11" key="1">
    <citation type="submission" date="2019-01" db="EMBL/GenBank/DDBJ databases">
        <title>A draft genome assembly of the solar-powered sea slug Elysia chlorotica.</title>
        <authorList>
            <person name="Cai H."/>
            <person name="Li Q."/>
            <person name="Fang X."/>
            <person name="Li J."/>
            <person name="Curtis N.E."/>
            <person name="Altenburger A."/>
            <person name="Shibata T."/>
            <person name="Feng M."/>
            <person name="Maeda T."/>
            <person name="Schwartz J.A."/>
            <person name="Shigenobu S."/>
            <person name="Lundholm N."/>
            <person name="Nishiyama T."/>
            <person name="Yang H."/>
            <person name="Hasebe M."/>
            <person name="Li S."/>
            <person name="Pierce S.K."/>
            <person name="Wang J."/>
        </authorList>
    </citation>
    <scope>NUCLEOTIDE SEQUENCE [LARGE SCALE GENOMIC DNA]</scope>
    <source>
        <strain evidence="10">EC2010</strain>
        <tissue evidence="10">Whole organism of an adult</tissue>
    </source>
</reference>
<comment type="caution">
    <text evidence="10">The sequence shown here is derived from an EMBL/GenBank/DDBJ whole genome shotgun (WGS) entry which is preliminary data.</text>
</comment>
<evidence type="ECO:0000256" key="7">
    <source>
        <dbReference type="ARBA" id="ARBA00023034"/>
    </source>
</evidence>
<dbReference type="Pfam" id="PF06990">
    <property type="entry name" value="Gal-3-0_sulfotr"/>
    <property type="match status" value="1"/>
</dbReference>
<keyword evidence="7" id="KW-0333">Golgi apparatus</keyword>
<dbReference type="Gene3D" id="3.40.50.300">
    <property type="entry name" value="P-loop containing nucleotide triphosphate hydrolases"/>
    <property type="match status" value="1"/>
</dbReference>
<evidence type="ECO:0000256" key="1">
    <source>
        <dbReference type="ARBA" id="ARBA00004323"/>
    </source>
</evidence>